<dbReference type="InterPro" id="IPR057155">
    <property type="entry name" value="DUF7833"/>
</dbReference>
<feature type="compositionally biased region" description="Polar residues" evidence="1">
    <location>
        <begin position="171"/>
        <end position="180"/>
    </location>
</feature>
<name>D1QPV6_9BACT</name>
<dbReference type="Proteomes" id="UP000004079">
    <property type="component" value="Unassembled WGS sequence"/>
</dbReference>
<evidence type="ECO:0000256" key="1">
    <source>
        <dbReference type="SAM" id="MobiDB-lite"/>
    </source>
</evidence>
<evidence type="ECO:0000259" key="2">
    <source>
        <dbReference type="Pfam" id="PF25200"/>
    </source>
</evidence>
<feature type="compositionally biased region" description="Polar residues" evidence="1">
    <location>
        <begin position="138"/>
        <end position="147"/>
    </location>
</feature>
<dbReference type="RefSeq" id="WP_004372172.1">
    <property type="nucleotide sequence ID" value="NZ_GG703884.1"/>
</dbReference>
<feature type="domain" description="DUF7833" evidence="2">
    <location>
        <begin position="242"/>
        <end position="304"/>
    </location>
</feature>
<sequence length="356" mass="41120">MENNHMQRGNMAARNHRAMNKSTLHVRFEISFLNSYDMTMLREKYGIAGWGIAVFMMKYLIERRTDCRAPLYVISEIAHACHKSQKTILQIINDFPSLFQINSNNKILFSPYLQQFFGNYSANNEKSNRSLDKLTNEPLDNQEVSFSKNKELEQEQITTKEKKRKGASPNPRETSPNPSQGGECHGEKKGVRRKESATVMHATASCVSKRQKTRIMKVWQRAEHTAETPPLQVEMGVTCNLLSQLYQDNDYMTSLERIANLAVRTNFVMRRNLFLWFQHYCQSHAKRVKDVADAKDYLANLMRPRSNTHAKFMPYQNKLYSIEWAKKQALKEESRNYGGFVNASNNLSSKALLVSA</sequence>
<feature type="region of interest" description="Disordered" evidence="1">
    <location>
        <begin position="127"/>
        <end position="200"/>
    </location>
</feature>
<dbReference type="AlphaFoldDB" id="D1QPV6"/>
<comment type="caution">
    <text evidence="3">The sequence shown here is derived from an EMBL/GenBank/DDBJ whole genome shotgun (WGS) entry which is preliminary data.</text>
</comment>
<evidence type="ECO:0000313" key="3">
    <source>
        <dbReference type="EMBL" id="EFB32676.1"/>
    </source>
</evidence>
<reference evidence="3 4" key="1">
    <citation type="submission" date="2009-11" db="EMBL/GenBank/DDBJ databases">
        <authorList>
            <person name="Weinstock G."/>
            <person name="Sodergren E."/>
            <person name="Clifton S."/>
            <person name="Fulton L."/>
            <person name="Fulton B."/>
            <person name="Courtney L."/>
            <person name="Fronick C."/>
            <person name="Harrison M."/>
            <person name="Strong C."/>
            <person name="Farmer C."/>
            <person name="Delahaunty K."/>
            <person name="Markovic C."/>
            <person name="Hall O."/>
            <person name="Minx P."/>
            <person name="Tomlinson C."/>
            <person name="Mitreva M."/>
            <person name="Nelson J."/>
            <person name="Hou S."/>
            <person name="Wollam A."/>
            <person name="Pepin K.H."/>
            <person name="Johnson M."/>
            <person name="Bhonagiri V."/>
            <person name="Nash W.E."/>
            <person name="Warren W."/>
            <person name="Chinwalla A."/>
            <person name="Mardis E.R."/>
            <person name="Wilson R.K."/>
        </authorList>
    </citation>
    <scope>NUCLEOTIDE SEQUENCE [LARGE SCALE GENOMIC DNA]</scope>
    <source>
        <strain evidence="3 4">F0302</strain>
    </source>
</reference>
<dbReference type="HOGENOM" id="CLU_778145_0_0_10"/>
<organism evidence="3 4">
    <name type="scientific">Segatella oris F0302</name>
    <dbReference type="NCBI Taxonomy" id="649760"/>
    <lineage>
        <taxon>Bacteria</taxon>
        <taxon>Pseudomonadati</taxon>
        <taxon>Bacteroidota</taxon>
        <taxon>Bacteroidia</taxon>
        <taxon>Bacteroidales</taxon>
        <taxon>Prevotellaceae</taxon>
        <taxon>Segatella</taxon>
    </lineage>
</organism>
<proteinExistence type="predicted"/>
<dbReference type="EMBL" id="ACUZ02000018">
    <property type="protein sequence ID" value="EFB32676.1"/>
    <property type="molecule type" value="Genomic_DNA"/>
</dbReference>
<dbReference type="Pfam" id="PF25200">
    <property type="entry name" value="DUF7833"/>
    <property type="match status" value="1"/>
</dbReference>
<gene>
    <name evidence="3" type="ORF">HMPREF0971_01001</name>
</gene>
<feature type="compositionally biased region" description="Basic and acidic residues" evidence="1">
    <location>
        <begin position="184"/>
        <end position="196"/>
    </location>
</feature>
<evidence type="ECO:0000313" key="4">
    <source>
        <dbReference type="Proteomes" id="UP000004079"/>
    </source>
</evidence>
<accession>D1QPV6</accession>
<protein>
    <recommendedName>
        <fullName evidence="2">DUF7833 domain-containing protein</fullName>
    </recommendedName>
</protein>